<evidence type="ECO:0000256" key="5">
    <source>
        <dbReference type="PROSITE-ProRule" id="PRU01016"/>
    </source>
</evidence>
<evidence type="ECO:0000313" key="9">
    <source>
        <dbReference type="Proteomes" id="UP000030643"/>
    </source>
</evidence>
<dbReference type="Proteomes" id="UP000030643">
    <property type="component" value="Unassembled WGS sequence"/>
</dbReference>
<dbReference type="Gene3D" id="3.90.120.10">
    <property type="entry name" value="DNA Methylase, subunit A, domain 2"/>
    <property type="match status" value="1"/>
</dbReference>
<keyword evidence="1 5" id="KW-0489">Methyltransferase</keyword>
<dbReference type="InterPro" id="IPR001525">
    <property type="entry name" value="C5_MeTfrase"/>
</dbReference>
<protein>
    <recommendedName>
        <fullName evidence="7">Cytosine-specific methyltransferase</fullName>
        <ecNumber evidence="7">2.1.1.37</ecNumber>
    </recommendedName>
</protein>
<dbReference type="GO" id="GO:0003886">
    <property type="term" value="F:DNA (cytosine-5-)-methyltransferase activity"/>
    <property type="evidence" value="ECO:0007669"/>
    <property type="project" value="UniProtKB-EC"/>
</dbReference>
<gene>
    <name evidence="8" type="ORF">WOSG25_041580</name>
</gene>
<dbReference type="AlphaFoldDB" id="A0A069CTI3"/>
<dbReference type="Pfam" id="PF00145">
    <property type="entry name" value="DNA_methylase"/>
    <property type="match status" value="1"/>
</dbReference>
<dbReference type="InterPro" id="IPR031303">
    <property type="entry name" value="C5_meth_CS"/>
</dbReference>
<keyword evidence="9" id="KW-1185">Reference proteome</keyword>
<dbReference type="PANTHER" id="PTHR46098:SF1">
    <property type="entry name" value="TRNA (CYTOSINE(38)-C(5))-METHYLTRANSFERASE"/>
    <property type="match status" value="1"/>
</dbReference>
<keyword evidence="3 5" id="KW-0949">S-adenosyl-L-methionine</keyword>
<dbReference type="EC" id="2.1.1.37" evidence="7"/>
<evidence type="ECO:0000256" key="7">
    <source>
        <dbReference type="RuleBase" id="RU000417"/>
    </source>
</evidence>
<dbReference type="PRINTS" id="PR00105">
    <property type="entry name" value="C5METTRFRASE"/>
</dbReference>
<evidence type="ECO:0000256" key="3">
    <source>
        <dbReference type="ARBA" id="ARBA00022691"/>
    </source>
</evidence>
<evidence type="ECO:0000256" key="4">
    <source>
        <dbReference type="ARBA" id="ARBA00022747"/>
    </source>
</evidence>
<dbReference type="Gene3D" id="3.40.50.150">
    <property type="entry name" value="Vaccinia Virus protein VP39"/>
    <property type="match status" value="1"/>
</dbReference>
<dbReference type="PROSITE" id="PS00094">
    <property type="entry name" value="C5_MTASE_1"/>
    <property type="match status" value="1"/>
</dbReference>
<dbReference type="RefSeq" id="WP_027698803.1">
    <property type="nucleotide sequence ID" value="NZ_DF820487.1"/>
</dbReference>
<dbReference type="eggNOG" id="COG0270">
    <property type="taxonomic scope" value="Bacteria"/>
</dbReference>
<dbReference type="InterPro" id="IPR050750">
    <property type="entry name" value="C5-MTase"/>
</dbReference>
<reference evidence="9" key="1">
    <citation type="journal article" date="2014" name="Genome Announc.">
        <title>Draft genome sequence of Weissella oryzae SG25T, isolated from fermented rice grains.</title>
        <authorList>
            <person name="Tanizawa Y."/>
            <person name="Fujisawa T."/>
            <person name="Mochizuki T."/>
            <person name="Kaminuma E."/>
            <person name="Suzuki Y."/>
            <person name="Nakamura Y."/>
            <person name="Tohno M."/>
        </authorList>
    </citation>
    <scope>NUCLEOTIDE SEQUENCE [LARGE SCALE GENOMIC DNA]</scope>
    <source>
        <strain evidence="9">DSM 25784 / JCM 18191 / LMG 30913 / SG25</strain>
    </source>
</reference>
<accession>A0A069CTI3</accession>
<dbReference type="NCBIfam" id="TIGR00675">
    <property type="entry name" value="dcm"/>
    <property type="match status" value="1"/>
</dbReference>
<dbReference type="OrthoDB" id="9813719at2"/>
<dbReference type="STRING" id="1329250.WOSG25_041580"/>
<name>A0A069CTI3_WEIOS</name>
<keyword evidence="4" id="KW-0680">Restriction system</keyword>
<organism evidence="8 9">
    <name type="scientific">Weissella oryzae (strain DSM 25784 / JCM 18191 / LMG 30913 / SG25)</name>
    <dbReference type="NCBI Taxonomy" id="1329250"/>
    <lineage>
        <taxon>Bacteria</taxon>
        <taxon>Bacillati</taxon>
        <taxon>Bacillota</taxon>
        <taxon>Bacilli</taxon>
        <taxon>Lactobacillales</taxon>
        <taxon>Lactobacillaceae</taxon>
        <taxon>Weissella</taxon>
    </lineage>
</organism>
<dbReference type="PROSITE" id="PS51679">
    <property type="entry name" value="SAM_MT_C5"/>
    <property type="match status" value="1"/>
</dbReference>
<evidence type="ECO:0000256" key="2">
    <source>
        <dbReference type="ARBA" id="ARBA00022679"/>
    </source>
</evidence>
<evidence type="ECO:0000256" key="6">
    <source>
        <dbReference type="RuleBase" id="RU000416"/>
    </source>
</evidence>
<dbReference type="GO" id="GO:0009307">
    <property type="term" value="P:DNA restriction-modification system"/>
    <property type="evidence" value="ECO:0007669"/>
    <property type="project" value="UniProtKB-KW"/>
</dbReference>
<dbReference type="InterPro" id="IPR029063">
    <property type="entry name" value="SAM-dependent_MTases_sf"/>
</dbReference>
<dbReference type="PROSITE" id="PS00095">
    <property type="entry name" value="C5_MTASE_2"/>
    <property type="match status" value="1"/>
</dbReference>
<sequence length="374" mass="41724">MKFLDLFSGIGGFRLGLTRAGFEPAGYVELDKFARQSYEAMYDTQGEWTATDITKVTDEEWREFNGTVELIAGGFPCQSFSIAGKRKGFLDETKGTLFFEIARAAKEIKPQLLLLENVKGLLNHDQGRTFRTILATLDELGYDTEWSVLNSKDFGVPQNRERVYIIGHLRGSSGREILPLLRENNKVNVASISDLTSVNDPRHGRRGNVLGIDGIAPTLTATDYKTPNRIAIPVMNPDRLNMKQGGRRFKTNGEPSFTLTTMARHGVLLKKPRIIQLGRGFNKGGVHNIAPTLSASSYQENNFVAEAEYRIRKLTPRECWRLQAFPDDLFDKAKASGMSDTQLYKQAGNSVTVNVIEYIGSLIYEATIGVNDES</sequence>
<dbReference type="PANTHER" id="PTHR46098">
    <property type="entry name" value="TRNA (CYTOSINE(38)-C(5))-METHYLTRANSFERASE"/>
    <property type="match status" value="1"/>
</dbReference>
<dbReference type="GO" id="GO:0032259">
    <property type="term" value="P:methylation"/>
    <property type="evidence" value="ECO:0007669"/>
    <property type="project" value="UniProtKB-KW"/>
</dbReference>
<feature type="active site" evidence="5">
    <location>
        <position position="77"/>
    </location>
</feature>
<dbReference type="EMBL" id="DF820487">
    <property type="protein sequence ID" value="GAK30717.1"/>
    <property type="molecule type" value="Genomic_DNA"/>
</dbReference>
<comment type="catalytic activity">
    <reaction evidence="7">
        <text>a 2'-deoxycytidine in DNA + S-adenosyl-L-methionine = a 5-methyl-2'-deoxycytidine in DNA + S-adenosyl-L-homocysteine + H(+)</text>
        <dbReference type="Rhea" id="RHEA:13681"/>
        <dbReference type="Rhea" id="RHEA-COMP:11369"/>
        <dbReference type="Rhea" id="RHEA-COMP:11370"/>
        <dbReference type="ChEBI" id="CHEBI:15378"/>
        <dbReference type="ChEBI" id="CHEBI:57856"/>
        <dbReference type="ChEBI" id="CHEBI:59789"/>
        <dbReference type="ChEBI" id="CHEBI:85452"/>
        <dbReference type="ChEBI" id="CHEBI:85454"/>
        <dbReference type="EC" id="2.1.1.37"/>
    </reaction>
</comment>
<dbReference type="SUPFAM" id="SSF53335">
    <property type="entry name" value="S-adenosyl-L-methionine-dependent methyltransferases"/>
    <property type="match status" value="1"/>
</dbReference>
<dbReference type="CDD" id="cd00315">
    <property type="entry name" value="Cyt_C5_DNA_methylase"/>
    <property type="match status" value="1"/>
</dbReference>
<evidence type="ECO:0000256" key="1">
    <source>
        <dbReference type="ARBA" id="ARBA00022603"/>
    </source>
</evidence>
<evidence type="ECO:0000313" key="8">
    <source>
        <dbReference type="EMBL" id="GAK30717.1"/>
    </source>
</evidence>
<dbReference type="InterPro" id="IPR018117">
    <property type="entry name" value="C5_DNA_meth_AS"/>
</dbReference>
<keyword evidence="2 5" id="KW-0808">Transferase</keyword>
<proteinExistence type="inferred from homology"/>
<comment type="similarity">
    <text evidence="5 6">Belongs to the class I-like SAM-binding methyltransferase superfamily. C5-methyltransferase family.</text>
</comment>